<feature type="transmembrane region" description="Helical" evidence="6">
    <location>
        <begin position="221"/>
        <end position="243"/>
    </location>
</feature>
<feature type="domain" description="EamA" evidence="7">
    <location>
        <begin position="163"/>
        <end position="291"/>
    </location>
</feature>
<feature type="transmembrane region" description="Helical" evidence="6">
    <location>
        <begin position="96"/>
        <end position="119"/>
    </location>
</feature>
<dbReference type="RefSeq" id="WP_118943515.1">
    <property type="nucleotide sequence ID" value="NZ_CP032125.1"/>
</dbReference>
<dbReference type="Proteomes" id="UP000261704">
    <property type="component" value="Chromosome"/>
</dbReference>
<evidence type="ECO:0000256" key="6">
    <source>
        <dbReference type="SAM" id="Phobius"/>
    </source>
</evidence>
<dbReference type="InterPro" id="IPR000620">
    <property type="entry name" value="EamA_dom"/>
</dbReference>
<feature type="transmembrane region" description="Helical" evidence="6">
    <location>
        <begin position="276"/>
        <end position="295"/>
    </location>
</feature>
<keyword evidence="5 6" id="KW-0472">Membrane</keyword>
<reference evidence="8 9" key="1">
    <citation type="submission" date="2018-09" db="EMBL/GenBank/DDBJ databases">
        <title>Profundibacter amoris BAR1 gen. nov., sp. nov., a new member of the Roseobacter clade isolated at Lokis Castle Vent Field on the Arctic Mid-Oceanic Ridge.</title>
        <authorList>
            <person name="Le Moine Bauer S."/>
            <person name="Sjoeberg A.G."/>
            <person name="L'Haridon S."/>
            <person name="Stokke R."/>
            <person name="Roalkvam I."/>
            <person name="Steen I.H."/>
            <person name="Dahle H."/>
        </authorList>
    </citation>
    <scope>NUCLEOTIDE SEQUENCE [LARGE SCALE GENOMIC DNA]</scope>
    <source>
        <strain evidence="8 9">BAR1</strain>
    </source>
</reference>
<accession>A0A347UJ33</accession>
<gene>
    <name evidence="8" type="ORF">BAR1_13560</name>
</gene>
<protein>
    <submittedName>
        <fullName evidence="8">DMT family transporter</fullName>
    </submittedName>
</protein>
<dbReference type="Pfam" id="PF00892">
    <property type="entry name" value="EamA"/>
    <property type="match status" value="2"/>
</dbReference>
<feature type="transmembrane region" description="Helical" evidence="6">
    <location>
        <begin position="159"/>
        <end position="181"/>
    </location>
</feature>
<dbReference type="OrthoDB" id="9810556at2"/>
<dbReference type="PANTHER" id="PTHR32322:SF2">
    <property type="entry name" value="EAMA DOMAIN-CONTAINING PROTEIN"/>
    <property type="match status" value="1"/>
</dbReference>
<dbReference type="InterPro" id="IPR050638">
    <property type="entry name" value="AA-Vitamin_Transporters"/>
</dbReference>
<evidence type="ECO:0000313" key="9">
    <source>
        <dbReference type="Proteomes" id="UP000261704"/>
    </source>
</evidence>
<dbReference type="InterPro" id="IPR037185">
    <property type="entry name" value="EmrE-like"/>
</dbReference>
<proteinExistence type="inferred from homology"/>
<keyword evidence="9" id="KW-1185">Reference proteome</keyword>
<evidence type="ECO:0000256" key="5">
    <source>
        <dbReference type="ARBA" id="ARBA00023136"/>
    </source>
</evidence>
<dbReference type="SUPFAM" id="SSF103481">
    <property type="entry name" value="Multidrug resistance efflux transporter EmrE"/>
    <property type="match status" value="2"/>
</dbReference>
<feature type="transmembrane region" description="Helical" evidence="6">
    <location>
        <begin position="38"/>
        <end position="59"/>
    </location>
</feature>
<evidence type="ECO:0000256" key="2">
    <source>
        <dbReference type="ARBA" id="ARBA00007362"/>
    </source>
</evidence>
<feature type="transmembrane region" description="Helical" evidence="6">
    <location>
        <begin position="71"/>
        <end position="90"/>
    </location>
</feature>
<evidence type="ECO:0000256" key="3">
    <source>
        <dbReference type="ARBA" id="ARBA00022692"/>
    </source>
</evidence>
<keyword evidence="3 6" id="KW-0812">Transmembrane</keyword>
<feature type="transmembrane region" description="Helical" evidence="6">
    <location>
        <begin position="12"/>
        <end position="32"/>
    </location>
</feature>
<feature type="transmembrane region" description="Helical" evidence="6">
    <location>
        <begin position="188"/>
        <end position="209"/>
    </location>
</feature>
<comment type="similarity">
    <text evidence="2">Belongs to the EamA transporter family.</text>
</comment>
<evidence type="ECO:0000313" key="8">
    <source>
        <dbReference type="EMBL" id="AXX98861.1"/>
    </source>
</evidence>
<evidence type="ECO:0000256" key="1">
    <source>
        <dbReference type="ARBA" id="ARBA00004141"/>
    </source>
</evidence>
<evidence type="ECO:0000259" key="7">
    <source>
        <dbReference type="Pfam" id="PF00892"/>
    </source>
</evidence>
<evidence type="ECO:0000256" key="4">
    <source>
        <dbReference type="ARBA" id="ARBA00022989"/>
    </source>
</evidence>
<feature type="transmembrane region" description="Helical" evidence="6">
    <location>
        <begin position="250"/>
        <end position="270"/>
    </location>
</feature>
<sequence length="305" mass="32048">MEAGLINWLRLGALGIIWGSSFMAVTVAIRGFGPITVAAGRIALGAIILLLLVRVMGVKLPTMRGSEGRKVWLAALGFGICSMALPFFLLSWGQGYVTSGFAGVTMAAVPLLVLPLAHFLIKGEQMTGRKVFGFLIGFSGVVVLIGLDAFKSSGAGLEPLARLACFGAAACYAFGSIITKLAPKVDPFAFAATATTLAALIIVPAAILLEGVPQEWPAVPLLAVVFLGVVPTAMANLLLVSIIRSAGPSFMSLVNYQVPVWSVIFGALFLSETLPARTYIALALILLGLAISQRWKRAKLPVRQP</sequence>
<name>A0A347UJ33_9RHOB</name>
<feature type="transmembrane region" description="Helical" evidence="6">
    <location>
        <begin position="131"/>
        <end position="147"/>
    </location>
</feature>
<dbReference type="PANTHER" id="PTHR32322">
    <property type="entry name" value="INNER MEMBRANE TRANSPORTER"/>
    <property type="match status" value="1"/>
</dbReference>
<dbReference type="GO" id="GO:0016020">
    <property type="term" value="C:membrane"/>
    <property type="evidence" value="ECO:0007669"/>
    <property type="project" value="UniProtKB-SubCell"/>
</dbReference>
<organism evidence="8 9">
    <name type="scientific">Profundibacter amoris</name>
    <dbReference type="NCBI Taxonomy" id="2171755"/>
    <lineage>
        <taxon>Bacteria</taxon>
        <taxon>Pseudomonadati</taxon>
        <taxon>Pseudomonadota</taxon>
        <taxon>Alphaproteobacteria</taxon>
        <taxon>Rhodobacterales</taxon>
        <taxon>Paracoccaceae</taxon>
        <taxon>Profundibacter</taxon>
    </lineage>
</organism>
<comment type="subcellular location">
    <subcellularLocation>
        <location evidence="1">Membrane</location>
        <topology evidence="1">Multi-pass membrane protein</topology>
    </subcellularLocation>
</comment>
<dbReference type="EMBL" id="CP032125">
    <property type="protein sequence ID" value="AXX98861.1"/>
    <property type="molecule type" value="Genomic_DNA"/>
</dbReference>
<keyword evidence="4 6" id="KW-1133">Transmembrane helix</keyword>
<dbReference type="KEGG" id="pamo:BAR1_13560"/>
<feature type="domain" description="EamA" evidence="7">
    <location>
        <begin position="14"/>
        <end position="145"/>
    </location>
</feature>
<dbReference type="AlphaFoldDB" id="A0A347UJ33"/>